<dbReference type="Pfam" id="PF03982">
    <property type="entry name" value="DAGAT"/>
    <property type="match status" value="1"/>
</dbReference>
<feature type="transmembrane region" description="Helical" evidence="11">
    <location>
        <begin position="43"/>
        <end position="60"/>
    </location>
</feature>
<dbReference type="InterPro" id="IPR007130">
    <property type="entry name" value="DAGAT"/>
</dbReference>
<dbReference type="GO" id="GO:0019432">
    <property type="term" value="P:triglyceride biosynthetic process"/>
    <property type="evidence" value="ECO:0007669"/>
    <property type="project" value="UniProtKB-ARBA"/>
</dbReference>
<proteinExistence type="inferred from homology"/>
<protein>
    <recommendedName>
        <fullName evidence="11">Acyltransferase</fullName>
        <ecNumber evidence="11">2.3.1.-</ecNumber>
    </recommendedName>
</protein>
<keyword evidence="5 11" id="KW-0812">Transmembrane</keyword>
<dbReference type="GO" id="GO:0004144">
    <property type="term" value="F:diacylglycerol O-acyltransferase activity"/>
    <property type="evidence" value="ECO:0007669"/>
    <property type="project" value="UniProtKB-ARBA"/>
</dbReference>
<evidence type="ECO:0000256" key="8">
    <source>
        <dbReference type="ARBA" id="ARBA00023098"/>
    </source>
</evidence>
<evidence type="ECO:0000256" key="4">
    <source>
        <dbReference type="ARBA" id="ARBA00022679"/>
    </source>
</evidence>
<keyword evidence="10" id="KW-0012">Acyltransferase</keyword>
<dbReference type="GO" id="GO:0005789">
    <property type="term" value="C:endoplasmic reticulum membrane"/>
    <property type="evidence" value="ECO:0007669"/>
    <property type="project" value="UniProtKB-SubCell"/>
</dbReference>
<keyword evidence="6 11" id="KW-0256">Endoplasmic reticulum</keyword>
<gene>
    <name evidence="12" type="ORF">KC19_5G000300</name>
</gene>
<organism evidence="12 13">
    <name type="scientific">Ceratodon purpureus</name>
    <name type="common">Fire moss</name>
    <name type="synonym">Dicranum purpureum</name>
    <dbReference type="NCBI Taxonomy" id="3225"/>
    <lineage>
        <taxon>Eukaryota</taxon>
        <taxon>Viridiplantae</taxon>
        <taxon>Streptophyta</taxon>
        <taxon>Embryophyta</taxon>
        <taxon>Bryophyta</taxon>
        <taxon>Bryophytina</taxon>
        <taxon>Bryopsida</taxon>
        <taxon>Dicranidae</taxon>
        <taxon>Pseudoditrichales</taxon>
        <taxon>Ditrichaceae</taxon>
        <taxon>Ceratodon</taxon>
    </lineage>
</organism>
<keyword evidence="9 11" id="KW-0472">Membrane</keyword>
<keyword evidence="3" id="KW-0444">Lipid biosynthesis</keyword>
<dbReference type="Proteomes" id="UP000822688">
    <property type="component" value="Chromosome 5"/>
</dbReference>
<accession>A0A8T0HX70</accession>
<keyword evidence="8" id="KW-0443">Lipid metabolism</keyword>
<dbReference type="EC" id="2.3.1.-" evidence="11"/>
<evidence type="ECO:0000256" key="2">
    <source>
        <dbReference type="ARBA" id="ARBA00005420"/>
    </source>
</evidence>
<comment type="similarity">
    <text evidence="2 11">Belongs to the diacylglycerol acyltransferase family.</text>
</comment>
<evidence type="ECO:0000313" key="13">
    <source>
        <dbReference type="Proteomes" id="UP000822688"/>
    </source>
</evidence>
<keyword evidence="13" id="KW-1185">Reference proteome</keyword>
<reference evidence="12" key="1">
    <citation type="submission" date="2020-06" db="EMBL/GenBank/DDBJ databases">
        <title>WGS assembly of Ceratodon purpureus strain R40.</title>
        <authorList>
            <person name="Carey S.B."/>
            <person name="Jenkins J."/>
            <person name="Shu S."/>
            <person name="Lovell J.T."/>
            <person name="Sreedasyam A."/>
            <person name="Maumus F."/>
            <person name="Tiley G.P."/>
            <person name="Fernandez-Pozo N."/>
            <person name="Barry K."/>
            <person name="Chen C."/>
            <person name="Wang M."/>
            <person name="Lipzen A."/>
            <person name="Daum C."/>
            <person name="Saski C.A."/>
            <person name="Payton A.C."/>
            <person name="Mcbreen J.C."/>
            <person name="Conrad R.E."/>
            <person name="Kollar L.M."/>
            <person name="Olsson S."/>
            <person name="Huttunen S."/>
            <person name="Landis J.B."/>
            <person name="Wickett N.J."/>
            <person name="Johnson M.G."/>
            <person name="Rensing S.A."/>
            <person name="Grimwood J."/>
            <person name="Schmutz J."/>
            <person name="Mcdaniel S.F."/>
        </authorList>
    </citation>
    <scope>NUCLEOTIDE SEQUENCE</scope>
    <source>
        <strain evidence="12">R40</strain>
    </source>
</reference>
<sequence>MAMADAPRPVVNLKSFVALYMMVGGFHTNFLILVVCLSQLPSLWAITVLVVWITFALLPVEYDSPLGSLVARFIIKNATNYFPIKVIFEDKNAFDPSQAHVIVAEPHSVLPLGIIAFTPQIGVFPIPKIRALSSKAIFMSPGVREIWTWMGAAPVTRESFTKLLRKRISCIIVPGGVQECLHMQKGREVIYLKQRYGFVKVAMETGSPLIPTFCFGQSNTYNWWRPTGKWYIQFSRAIGCSPLFFWGKFGPIPFSTPMYYVVGKPIAVPLNINPSREEVAVVHGQFITALEALFEKYKHDLGFGDITLEIL</sequence>
<comment type="subcellular location">
    <subcellularLocation>
        <location evidence="1 11">Endoplasmic reticulum membrane</location>
        <topology evidence="1 11">Multi-pass membrane protein</topology>
    </subcellularLocation>
</comment>
<keyword evidence="7 11" id="KW-1133">Transmembrane helix</keyword>
<evidence type="ECO:0000256" key="6">
    <source>
        <dbReference type="ARBA" id="ARBA00022824"/>
    </source>
</evidence>
<feature type="transmembrane region" description="Helical" evidence="11">
    <location>
        <begin position="17"/>
        <end position="36"/>
    </location>
</feature>
<evidence type="ECO:0000256" key="7">
    <source>
        <dbReference type="ARBA" id="ARBA00022989"/>
    </source>
</evidence>
<dbReference type="CDD" id="cd07987">
    <property type="entry name" value="LPLAT_MGAT-like"/>
    <property type="match status" value="1"/>
</dbReference>
<dbReference type="AlphaFoldDB" id="A0A8T0HX70"/>
<evidence type="ECO:0000313" key="12">
    <source>
        <dbReference type="EMBL" id="KAG0575377.1"/>
    </source>
</evidence>
<evidence type="ECO:0000256" key="5">
    <source>
        <dbReference type="ARBA" id="ARBA00022692"/>
    </source>
</evidence>
<evidence type="ECO:0000256" key="9">
    <source>
        <dbReference type="ARBA" id="ARBA00023136"/>
    </source>
</evidence>
<dbReference type="EMBL" id="CM026425">
    <property type="protein sequence ID" value="KAG0575377.1"/>
    <property type="molecule type" value="Genomic_DNA"/>
</dbReference>
<evidence type="ECO:0000256" key="1">
    <source>
        <dbReference type="ARBA" id="ARBA00004477"/>
    </source>
</evidence>
<evidence type="ECO:0000256" key="10">
    <source>
        <dbReference type="ARBA" id="ARBA00023315"/>
    </source>
</evidence>
<dbReference type="PANTHER" id="PTHR12317">
    <property type="entry name" value="DIACYLGLYCEROL O-ACYLTRANSFERASE"/>
    <property type="match status" value="1"/>
</dbReference>
<comment type="caution">
    <text evidence="12">The sequence shown here is derived from an EMBL/GenBank/DDBJ whole genome shotgun (WGS) entry which is preliminary data.</text>
</comment>
<name>A0A8T0HX70_CERPU</name>
<keyword evidence="4 11" id="KW-0808">Transferase</keyword>
<evidence type="ECO:0000256" key="11">
    <source>
        <dbReference type="RuleBase" id="RU367023"/>
    </source>
</evidence>
<dbReference type="PANTHER" id="PTHR12317:SF63">
    <property type="entry name" value="DIACYLGLYCEROL O-ACYLTRANSFERASE 2"/>
    <property type="match status" value="1"/>
</dbReference>
<evidence type="ECO:0000256" key="3">
    <source>
        <dbReference type="ARBA" id="ARBA00022516"/>
    </source>
</evidence>